<dbReference type="InterPro" id="IPR029066">
    <property type="entry name" value="PLP-binding_barrel"/>
</dbReference>
<dbReference type="InterPro" id="IPR026956">
    <property type="entry name" value="D-ser_dehydrat-like_dom"/>
</dbReference>
<dbReference type="AlphaFoldDB" id="A0A0C2HD18"/>
<name>A0A0C2HD18_9STAP</name>
<dbReference type="PANTHER" id="PTHR28004">
    <property type="entry name" value="ZGC:162816-RELATED"/>
    <property type="match status" value="1"/>
</dbReference>
<dbReference type="Gene3D" id="3.20.20.10">
    <property type="entry name" value="Alanine racemase"/>
    <property type="match status" value="1"/>
</dbReference>
<dbReference type="Pfam" id="PF14031">
    <property type="entry name" value="D-ser_dehydrat"/>
    <property type="match status" value="1"/>
</dbReference>
<dbReference type="InterPro" id="IPR042208">
    <property type="entry name" value="D-ser_dehydrat-like_sf"/>
</dbReference>
<keyword evidence="7" id="KW-1185">Reference proteome</keyword>
<dbReference type="SUPFAM" id="SSF51419">
    <property type="entry name" value="PLP-binding barrel"/>
    <property type="match status" value="1"/>
</dbReference>
<dbReference type="Pfam" id="PF01168">
    <property type="entry name" value="Ala_racemase_N"/>
    <property type="match status" value="1"/>
</dbReference>
<dbReference type="OrthoDB" id="9788869at2"/>
<dbReference type="GO" id="GO:0036088">
    <property type="term" value="P:D-serine catabolic process"/>
    <property type="evidence" value="ECO:0007669"/>
    <property type="project" value="TreeGrafter"/>
</dbReference>
<dbReference type="GeneID" id="77844443"/>
<dbReference type="EMBL" id="JXII01000002">
    <property type="protein sequence ID" value="KIH71595.1"/>
    <property type="molecule type" value="Genomic_DNA"/>
</dbReference>
<keyword evidence="2" id="KW-0456">Lyase</keyword>
<comment type="similarity">
    <text evidence="1">Belongs to the DSD1 family.</text>
</comment>
<reference evidence="4 6" key="1">
    <citation type="submission" date="2015-01" db="EMBL/GenBank/DDBJ databases">
        <title>Genome sequences of high lactate-tolerant strain Salinicoccus roseus W12 with industrial interest.</title>
        <authorList>
            <person name="Wang H."/>
            <person name="Yu B."/>
        </authorList>
    </citation>
    <scope>NUCLEOTIDE SEQUENCE [LARGE SCALE GENOMIC DNA]</scope>
    <source>
        <strain evidence="4 6">W12</strain>
    </source>
</reference>
<gene>
    <name evidence="5" type="ORF">F7P68_0003990</name>
    <name evidence="4" type="ORF">SN16_02675</name>
</gene>
<reference evidence="5" key="3">
    <citation type="submission" date="2022-12" db="EMBL/GenBank/DDBJ databases">
        <title>Genome analysis and biological profiling of marine Salinicoccus roseus MOSEL-ME25.</title>
        <authorList>
            <person name="Mirza F.T."/>
            <person name="Xie Y."/>
            <person name="Shinwari Z.K."/>
        </authorList>
    </citation>
    <scope>NUCLEOTIDE SEQUENCE</scope>
    <source>
        <strain evidence="5">MOSEL-ME25</strain>
    </source>
</reference>
<comment type="caution">
    <text evidence="4">The sequence shown here is derived from an EMBL/GenBank/DDBJ whole genome shotgun (WGS) entry which is preliminary data.</text>
</comment>
<organism evidence="4 6">
    <name type="scientific">Salinicoccus roseus</name>
    <dbReference type="NCBI Taxonomy" id="45670"/>
    <lineage>
        <taxon>Bacteria</taxon>
        <taxon>Bacillati</taxon>
        <taxon>Bacillota</taxon>
        <taxon>Bacilli</taxon>
        <taxon>Bacillales</taxon>
        <taxon>Staphylococcaceae</taxon>
        <taxon>Salinicoccus</taxon>
    </lineage>
</organism>
<accession>A0A0C2HD18</accession>
<dbReference type="Proteomes" id="UP000527860">
    <property type="component" value="Unassembled WGS sequence"/>
</dbReference>
<evidence type="ECO:0000256" key="1">
    <source>
        <dbReference type="ARBA" id="ARBA00005323"/>
    </source>
</evidence>
<sequence length="368" mass="40391">MHYLEIDTPALLIDRERVWENIEGMQDFADKNGVALRPHTKTHKMSALAGWQVEAGAQGITVAKVGEAEVMAQAGLDDIFIANQVVGSKKLERIRQLSGTIDISFGIDSIHHVEEADAVFKGSGRKAQVVVEIEVGEKRSGIIEADDFKKLLETIGRSDNVHFRGVFSHDGHTYKAEDAEACRALYEESAHRTLGFAQLAREMDMPPEVISIGSTPPFMLGFDIPDGITEIRPGTYILMDAGQSNVIGTYAHCAASVLTSVISKPTQARVITDVGAKGLTMQTRIAGITRTEGLGLLREYEGVHIDSVFDEHAIIYDEAFNRNVAVGERVRIIPNHICPVSNLYDTAWLVSGDEVLEEIRVDARGRLQ</sequence>
<dbReference type="Proteomes" id="UP000031546">
    <property type="component" value="Unassembled WGS sequence"/>
</dbReference>
<dbReference type="PANTHER" id="PTHR28004:SF2">
    <property type="entry name" value="D-SERINE DEHYDRATASE"/>
    <property type="match status" value="1"/>
</dbReference>
<evidence type="ECO:0000259" key="3">
    <source>
        <dbReference type="SMART" id="SM01119"/>
    </source>
</evidence>
<dbReference type="GO" id="GO:0008721">
    <property type="term" value="F:D-serine ammonia-lyase activity"/>
    <property type="evidence" value="ECO:0007669"/>
    <property type="project" value="TreeGrafter"/>
</dbReference>
<evidence type="ECO:0000313" key="4">
    <source>
        <dbReference type="EMBL" id="KIH71595.1"/>
    </source>
</evidence>
<dbReference type="SMART" id="SM01119">
    <property type="entry name" value="D-ser_dehydrat"/>
    <property type="match status" value="1"/>
</dbReference>
<evidence type="ECO:0000313" key="7">
    <source>
        <dbReference type="Proteomes" id="UP000527860"/>
    </source>
</evidence>
<dbReference type="STRING" id="45670.SN16_02675"/>
<feature type="domain" description="D-serine dehydratase-like" evidence="3">
    <location>
        <begin position="254"/>
        <end position="351"/>
    </location>
</feature>
<dbReference type="Gene3D" id="2.40.37.20">
    <property type="entry name" value="D-serine dehydratase-like domain"/>
    <property type="match status" value="1"/>
</dbReference>
<dbReference type="InterPro" id="IPR001608">
    <property type="entry name" value="Ala_racemase_N"/>
</dbReference>
<dbReference type="EC" id="5.1.1.1" evidence="5"/>
<keyword evidence="5" id="KW-0413">Isomerase</keyword>
<evidence type="ECO:0000256" key="2">
    <source>
        <dbReference type="ARBA" id="ARBA00023239"/>
    </source>
</evidence>
<dbReference type="GO" id="GO:0008784">
    <property type="term" value="F:alanine racemase activity"/>
    <property type="evidence" value="ECO:0007669"/>
    <property type="project" value="UniProtKB-EC"/>
</dbReference>
<evidence type="ECO:0000313" key="6">
    <source>
        <dbReference type="Proteomes" id="UP000031546"/>
    </source>
</evidence>
<evidence type="ECO:0000313" key="5">
    <source>
        <dbReference type="EMBL" id="MDB0579682.1"/>
    </source>
</evidence>
<reference evidence="5" key="2">
    <citation type="submission" date="2020-04" db="EMBL/GenBank/DDBJ databases">
        <authorList>
            <person name="Tanveer F."/>
            <person name="Xie Y."/>
            <person name="Shinwari Z.K."/>
        </authorList>
    </citation>
    <scope>NUCLEOTIDE SEQUENCE</scope>
    <source>
        <strain evidence="5">MOSEL-ME25</strain>
    </source>
</reference>
<dbReference type="RefSeq" id="WP_040105057.1">
    <property type="nucleotide sequence ID" value="NZ_JABEVU030000001.1"/>
</dbReference>
<dbReference type="EMBL" id="JABEVU030000001">
    <property type="protein sequence ID" value="MDB0579682.1"/>
    <property type="molecule type" value="Genomic_DNA"/>
</dbReference>
<dbReference type="InterPro" id="IPR051466">
    <property type="entry name" value="D-amino_acid_metab_enzyme"/>
</dbReference>
<protein>
    <submittedName>
        <fullName evidence="4">Alanine racemase</fullName>
        <ecNumber evidence="5">5.1.1.1</ecNumber>
    </submittedName>
</protein>
<proteinExistence type="inferred from homology"/>